<feature type="region of interest" description="Disordered" evidence="1">
    <location>
        <begin position="1"/>
        <end position="23"/>
    </location>
</feature>
<protein>
    <submittedName>
        <fullName evidence="2">Uncharacterized protein</fullName>
    </submittedName>
</protein>
<dbReference type="EMBL" id="JAOWLA010000035">
    <property type="protein sequence ID" value="MCV2866918.1"/>
    <property type="molecule type" value="Genomic_DNA"/>
</dbReference>
<accession>A0ABT2Z713</accession>
<proteinExistence type="predicted"/>
<gene>
    <name evidence="2" type="ORF">OE647_19630</name>
</gene>
<comment type="caution">
    <text evidence="2">The sequence shown here is derived from an EMBL/GenBank/DDBJ whole genome shotgun (WGS) entry which is preliminary data.</text>
</comment>
<evidence type="ECO:0000256" key="1">
    <source>
        <dbReference type="SAM" id="MobiDB-lite"/>
    </source>
</evidence>
<organism evidence="2 3">
    <name type="scientific">Albidovulum sediminicola</name>
    <dbReference type="NCBI Taxonomy" id="2984331"/>
    <lineage>
        <taxon>Bacteria</taxon>
        <taxon>Pseudomonadati</taxon>
        <taxon>Pseudomonadota</taxon>
        <taxon>Alphaproteobacteria</taxon>
        <taxon>Rhodobacterales</taxon>
        <taxon>Paracoccaceae</taxon>
        <taxon>Albidovulum</taxon>
    </lineage>
</organism>
<reference evidence="2 3" key="1">
    <citation type="submission" date="2022-10" db="EMBL/GenBank/DDBJ databases">
        <title>Defluviimonas sp. nov., isolated from ocean surface water.</title>
        <authorList>
            <person name="He W."/>
            <person name="Wang L."/>
            <person name="Zhang D.-F."/>
        </authorList>
    </citation>
    <scope>NUCLEOTIDE SEQUENCE [LARGE SCALE GENOMIC DNA]</scope>
    <source>
        <strain evidence="2 3">WL0075</strain>
    </source>
</reference>
<name>A0ABT2Z713_9RHOB</name>
<dbReference type="RefSeq" id="WP_263723466.1">
    <property type="nucleotide sequence ID" value="NZ_JAOWLA010000035.1"/>
</dbReference>
<evidence type="ECO:0000313" key="3">
    <source>
        <dbReference type="Proteomes" id="UP001652503"/>
    </source>
</evidence>
<evidence type="ECO:0000313" key="2">
    <source>
        <dbReference type="EMBL" id="MCV2866918.1"/>
    </source>
</evidence>
<sequence length="182" mass="19941">MTDEKKPTEAQLPALKGREAPSMKLQPEGKALQVTVKGDYSRIRDGAGNTHVADVLLHHLACLGSQGKRFDDDASNFALGFVDSMQPRDAAETLLLAQMAATHQAVMMFARRLNHVEHLAQQDSAERAYNKLVRSYAAQMETLKRYRSKGQQVVRVERVTVESGGQAVVGNVQHGGRGSDES</sequence>
<keyword evidence="3" id="KW-1185">Reference proteome</keyword>
<dbReference type="Proteomes" id="UP001652503">
    <property type="component" value="Unassembled WGS sequence"/>
</dbReference>